<dbReference type="InterPro" id="IPR010133">
    <property type="entry name" value="Bacteriocin_signal_seq"/>
</dbReference>
<dbReference type="Proteomes" id="UP001302222">
    <property type="component" value="Unassembled WGS sequence"/>
</dbReference>
<evidence type="ECO:0000313" key="2">
    <source>
        <dbReference type="Proteomes" id="UP001302222"/>
    </source>
</evidence>
<name>A0ABU5SPQ8_9BACT</name>
<accession>A0ABU5SPQ8</accession>
<dbReference type="RefSeq" id="WP_323689428.1">
    <property type="nucleotide sequence ID" value="NZ_JAYGIM010000019.1"/>
</dbReference>
<evidence type="ECO:0000313" key="1">
    <source>
        <dbReference type="EMBL" id="MEA5429306.1"/>
    </source>
</evidence>
<keyword evidence="2" id="KW-1185">Reference proteome</keyword>
<dbReference type="EMBL" id="JAYGIM010000019">
    <property type="protein sequence ID" value="MEA5429306.1"/>
    <property type="molecule type" value="Genomic_DNA"/>
</dbReference>
<gene>
    <name evidence="1" type="ORF">VB798_22125</name>
</gene>
<comment type="caution">
    <text evidence="1">The sequence shown here is derived from an EMBL/GenBank/DDBJ whole genome shotgun (WGS) entry which is preliminary data.</text>
</comment>
<protein>
    <submittedName>
        <fullName evidence="1">Bacteriocin</fullName>
    </submittedName>
</protein>
<reference evidence="1 2" key="1">
    <citation type="submission" date="2023-12" db="EMBL/GenBank/DDBJ databases">
        <title>Novel species of the genus Arcicella isolated from rivers.</title>
        <authorList>
            <person name="Lu H."/>
        </authorList>
    </citation>
    <scope>NUCLEOTIDE SEQUENCE [LARGE SCALE GENOMIC DNA]</scope>
    <source>
        <strain evidence="1 2">DC25W</strain>
    </source>
</reference>
<sequence length="74" mass="8076">MKNLEKFSGNVISKKEMKSIEGGIVPVDVDVVLGLFQNCMFLQQAYNNAQTEENRGAILKQATSLNCPGTNGKD</sequence>
<organism evidence="1 2">
    <name type="scientific">Arcicella lustrica</name>
    <dbReference type="NCBI Taxonomy" id="2984196"/>
    <lineage>
        <taxon>Bacteria</taxon>
        <taxon>Pseudomonadati</taxon>
        <taxon>Bacteroidota</taxon>
        <taxon>Cytophagia</taxon>
        <taxon>Cytophagales</taxon>
        <taxon>Flectobacillaceae</taxon>
        <taxon>Arcicella</taxon>
    </lineage>
</organism>
<dbReference type="NCBIfam" id="TIGR01847">
    <property type="entry name" value="bacteriocin_sig"/>
    <property type="match status" value="1"/>
</dbReference>
<proteinExistence type="predicted"/>